<proteinExistence type="inferred from homology"/>
<name>A0ABT7BVV3_9CYAN</name>
<sequence>MKAFRFTKVPPIHFGAGQLQCLPDTIAQLQGDRVLLVTGEQSLAESGTLTQVQSSLTDAGVAVHHMVCDRPPSDVLLDRAIAELEPLSINIIVAIGGGSAIDMAKALSAFAMQDCPAREFLKNLEANTLLVSAKLPTIAIPTTAGVGSEVTSKVAIERADITGVRRFFSHPLFTPDAIILDPQLTLSCPAQLTASSGLVTLVHLLEAKLSPEISPLADAIVWNGLEALKDNLLLVCSTRSKSLTAHSKMSYASCLSGLGQANLPLGMLQGLALTLSSFCPIPYRVACSTLAGVAMRIQLKALRARTPHSPVLQQIAKVGALFDGRMQQNSNYYCDASIDLLEAWVQILNIPRLRNYGIKLEHLAPVVEKTLDTVPNIGLSRDELHTILQERL</sequence>
<dbReference type="InterPro" id="IPR039697">
    <property type="entry name" value="Alcohol_dehydrogenase_Fe"/>
</dbReference>
<evidence type="ECO:0000259" key="3">
    <source>
        <dbReference type="Pfam" id="PF00465"/>
    </source>
</evidence>
<comment type="similarity">
    <text evidence="1">Belongs to the iron-containing alcohol dehydrogenase family.</text>
</comment>
<dbReference type="PANTHER" id="PTHR11496:SF102">
    <property type="entry name" value="ALCOHOL DEHYDROGENASE 4"/>
    <property type="match status" value="1"/>
</dbReference>
<dbReference type="InterPro" id="IPR056798">
    <property type="entry name" value="ADH_Fe_C"/>
</dbReference>
<feature type="domain" description="Alcohol dehydrogenase iron-type/glycerol dehydrogenase GldA" evidence="3">
    <location>
        <begin position="12"/>
        <end position="182"/>
    </location>
</feature>
<comment type="caution">
    <text evidence="5">The sequence shown here is derived from an EMBL/GenBank/DDBJ whole genome shotgun (WGS) entry which is preliminary data.</text>
</comment>
<accession>A0ABT7BVV3</accession>
<dbReference type="Pfam" id="PF00465">
    <property type="entry name" value="Fe-ADH"/>
    <property type="match status" value="1"/>
</dbReference>
<dbReference type="Gene3D" id="3.40.50.1970">
    <property type="match status" value="1"/>
</dbReference>
<reference evidence="5 6" key="1">
    <citation type="submission" date="2023-01" db="EMBL/GenBank/DDBJ databases">
        <title>Novel diversity within Roseofilum (Cyanobacteria; Desertifilaceae) from marine benthic mats with descriptions of four novel species.</title>
        <authorList>
            <person name="Wang Y."/>
            <person name="Berthold D.E."/>
            <person name="Hu J."/>
            <person name="Lefler F.W."/>
            <person name="Laughinghouse H.D. IV."/>
        </authorList>
    </citation>
    <scope>NUCLEOTIDE SEQUENCE [LARGE SCALE GENOMIC DNA]</scope>
    <source>
        <strain evidence="5 6">BLCC-M143</strain>
    </source>
</reference>
<evidence type="ECO:0000256" key="1">
    <source>
        <dbReference type="ARBA" id="ARBA00007358"/>
    </source>
</evidence>
<evidence type="ECO:0000256" key="2">
    <source>
        <dbReference type="ARBA" id="ARBA00023002"/>
    </source>
</evidence>
<evidence type="ECO:0000313" key="5">
    <source>
        <dbReference type="EMBL" id="MDJ1182644.1"/>
    </source>
</evidence>
<evidence type="ECO:0000259" key="4">
    <source>
        <dbReference type="Pfam" id="PF25137"/>
    </source>
</evidence>
<dbReference type="Pfam" id="PF25137">
    <property type="entry name" value="ADH_Fe_C"/>
    <property type="match status" value="1"/>
</dbReference>
<keyword evidence="6" id="KW-1185">Reference proteome</keyword>
<dbReference type="EC" id="1.1.1.1" evidence="5"/>
<dbReference type="SUPFAM" id="SSF56796">
    <property type="entry name" value="Dehydroquinate synthase-like"/>
    <property type="match status" value="1"/>
</dbReference>
<keyword evidence="2 5" id="KW-0560">Oxidoreductase</keyword>
<organism evidence="5 6">
    <name type="scientific">Roseofilum casamattae BLCC-M143</name>
    <dbReference type="NCBI Taxonomy" id="3022442"/>
    <lineage>
        <taxon>Bacteria</taxon>
        <taxon>Bacillati</taxon>
        <taxon>Cyanobacteriota</taxon>
        <taxon>Cyanophyceae</taxon>
        <taxon>Desertifilales</taxon>
        <taxon>Desertifilaceae</taxon>
        <taxon>Roseofilum</taxon>
        <taxon>Roseofilum casamattae</taxon>
    </lineage>
</organism>
<dbReference type="PANTHER" id="PTHR11496">
    <property type="entry name" value="ALCOHOL DEHYDROGENASE"/>
    <property type="match status" value="1"/>
</dbReference>
<dbReference type="GO" id="GO:0004022">
    <property type="term" value="F:alcohol dehydrogenase (NAD+) activity"/>
    <property type="evidence" value="ECO:0007669"/>
    <property type="project" value="UniProtKB-EC"/>
</dbReference>
<evidence type="ECO:0000313" key="6">
    <source>
        <dbReference type="Proteomes" id="UP001232992"/>
    </source>
</evidence>
<feature type="domain" description="Fe-containing alcohol dehydrogenase-like C-terminal" evidence="4">
    <location>
        <begin position="193"/>
        <end position="371"/>
    </location>
</feature>
<dbReference type="InterPro" id="IPR001670">
    <property type="entry name" value="ADH_Fe/GldA"/>
</dbReference>
<dbReference type="RefSeq" id="WP_283757296.1">
    <property type="nucleotide sequence ID" value="NZ_JAQOSQ010000003.1"/>
</dbReference>
<dbReference type="Proteomes" id="UP001232992">
    <property type="component" value="Unassembled WGS sequence"/>
</dbReference>
<dbReference type="Gene3D" id="1.20.1090.10">
    <property type="entry name" value="Dehydroquinate synthase-like - alpha domain"/>
    <property type="match status" value="1"/>
</dbReference>
<protein>
    <submittedName>
        <fullName evidence="5">Iron-containing alcohol dehydrogenase</fullName>
        <ecNumber evidence="5">1.1.1.1</ecNumber>
    </submittedName>
</protein>
<dbReference type="EMBL" id="JAQOSQ010000003">
    <property type="protein sequence ID" value="MDJ1182644.1"/>
    <property type="molecule type" value="Genomic_DNA"/>
</dbReference>
<gene>
    <name evidence="5" type="ORF">PMH09_05500</name>
</gene>